<proteinExistence type="predicted"/>
<evidence type="ECO:0000313" key="2">
    <source>
        <dbReference type="EMBL" id="MDQ2258779.1"/>
    </source>
</evidence>
<dbReference type="EMBL" id="JAVDKS010000011">
    <property type="protein sequence ID" value="MDQ2258779.1"/>
    <property type="molecule type" value="Genomic_DNA"/>
</dbReference>
<gene>
    <name evidence="2" type="ORF">RBJ67_21865</name>
</gene>
<dbReference type="Pfam" id="PF13460">
    <property type="entry name" value="NAD_binding_10"/>
    <property type="match status" value="1"/>
</dbReference>
<reference evidence="2 3" key="1">
    <citation type="submission" date="2023-08" db="EMBL/GenBank/DDBJ databases">
        <authorList>
            <person name="Dale J."/>
        </authorList>
    </citation>
    <scope>NUCLEOTIDE SEQUENCE [LARGE SCALE GENOMIC DNA]</scope>
    <source>
        <strain evidence="2 3">2023EL-00788</strain>
    </source>
</reference>
<accession>A0AAW8HHB8</accession>
<dbReference type="AlphaFoldDB" id="A0AAW8HHB8"/>
<comment type="caution">
    <text evidence="2">The sequence shown here is derived from an EMBL/GenBank/DDBJ whole genome shotgun (WGS) entry which is preliminary data.</text>
</comment>
<dbReference type="InterPro" id="IPR016040">
    <property type="entry name" value="NAD(P)-bd_dom"/>
</dbReference>
<evidence type="ECO:0000259" key="1">
    <source>
        <dbReference type="Pfam" id="PF13460"/>
    </source>
</evidence>
<dbReference type="PANTHER" id="PTHR14097">
    <property type="entry name" value="OXIDOREDUCTASE HTATIP2"/>
    <property type="match status" value="1"/>
</dbReference>
<feature type="domain" description="NAD(P)-binding" evidence="1">
    <location>
        <begin position="8"/>
        <end position="189"/>
    </location>
</feature>
<name>A0AAW8HHB8_9ENTR</name>
<protein>
    <submittedName>
        <fullName evidence="2">NAD(P)H-binding protein</fullName>
    </submittedName>
</protein>
<evidence type="ECO:0000313" key="3">
    <source>
        <dbReference type="Proteomes" id="UP001225042"/>
    </source>
</evidence>
<sequence length="214" mass="23476">MSQVLITGATGLVGGYLLRMLIQERKVNYIAAPTRRPLAAMPGVFNPHAPKLSDALAQVCDPIDIVFCCLGTTRREAGSKEAFVHADYALVVDTALRAKKLGAKHLVVVSSMGANASSPFFYNKVKGKMEAALIAQKWEHLTIVRPSMLLGHRDKRRFNESIFAPLFRIFPGNWKSIHARDVARAMLKEALSPSQEGVNIIPSAKLRELARGEA</sequence>
<keyword evidence="3" id="KW-1185">Reference proteome</keyword>
<organism evidence="2 3">
    <name type="scientific">Enterobacter soli</name>
    <dbReference type="NCBI Taxonomy" id="885040"/>
    <lineage>
        <taxon>Bacteria</taxon>
        <taxon>Pseudomonadati</taxon>
        <taxon>Pseudomonadota</taxon>
        <taxon>Gammaproteobacteria</taxon>
        <taxon>Enterobacterales</taxon>
        <taxon>Enterobacteriaceae</taxon>
        <taxon>Enterobacter</taxon>
    </lineage>
</organism>
<dbReference type="RefSeq" id="WP_217188245.1">
    <property type="nucleotide sequence ID" value="NZ_CP143717.1"/>
</dbReference>
<dbReference type="Proteomes" id="UP001225042">
    <property type="component" value="Unassembled WGS sequence"/>
</dbReference>
<dbReference type="PANTHER" id="PTHR14097:SF7">
    <property type="entry name" value="OXIDOREDUCTASE HTATIP2"/>
    <property type="match status" value="1"/>
</dbReference>